<dbReference type="PANTHER" id="PTHR45947:SF3">
    <property type="entry name" value="SULFOQUINOVOSYL TRANSFERASE SQD2"/>
    <property type="match status" value="1"/>
</dbReference>
<dbReference type="Gene3D" id="3.40.50.2000">
    <property type="entry name" value="Glycogen Phosphorylase B"/>
    <property type="match status" value="1"/>
</dbReference>
<dbReference type="SUPFAM" id="SSF53756">
    <property type="entry name" value="UDP-Glycosyltransferase/glycogen phosphorylase"/>
    <property type="match status" value="1"/>
</dbReference>
<organism evidence="1 2">
    <name type="scientific">Candidatus Thiomargarita nelsonii</name>
    <dbReference type="NCBI Taxonomy" id="1003181"/>
    <lineage>
        <taxon>Bacteria</taxon>
        <taxon>Pseudomonadati</taxon>
        <taxon>Pseudomonadota</taxon>
        <taxon>Gammaproteobacteria</taxon>
        <taxon>Thiotrichales</taxon>
        <taxon>Thiotrichaceae</taxon>
        <taxon>Thiomargarita</taxon>
    </lineage>
</organism>
<reference evidence="1 2" key="1">
    <citation type="journal article" date="2016" name="Front. Microbiol.">
        <title>Single-Cell (Meta-)Genomics of a Dimorphic Candidatus Thiomargarita nelsonii Reveals Genomic Plasticity.</title>
        <authorList>
            <person name="Flood B.E."/>
            <person name="Fliss P."/>
            <person name="Jones D.S."/>
            <person name="Dick G.J."/>
            <person name="Jain S."/>
            <person name="Kaster A.K."/>
            <person name="Winkel M."/>
            <person name="Mussmann M."/>
            <person name="Bailey J."/>
        </authorList>
    </citation>
    <scope>NUCLEOTIDE SEQUENCE [LARGE SCALE GENOMIC DNA]</scope>
    <source>
        <strain evidence="1">Hydrate Ridge</strain>
    </source>
</reference>
<dbReference type="CDD" id="cd03801">
    <property type="entry name" value="GT4_PimA-like"/>
    <property type="match status" value="1"/>
</dbReference>
<name>A0A0A6PD68_9GAMM</name>
<protein>
    <recommendedName>
        <fullName evidence="3">Glycosyl transferase family 1 domain-containing protein</fullName>
    </recommendedName>
</protein>
<evidence type="ECO:0008006" key="3">
    <source>
        <dbReference type="Google" id="ProtNLM"/>
    </source>
</evidence>
<comment type="caution">
    <text evidence="1">The sequence shown here is derived from an EMBL/GenBank/DDBJ whole genome shotgun (WGS) entry which is preliminary data.</text>
</comment>
<accession>A0A0A6PD68</accession>
<dbReference type="GO" id="GO:0016757">
    <property type="term" value="F:glycosyltransferase activity"/>
    <property type="evidence" value="ECO:0007669"/>
    <property type="project" value="TreeGrafter"/>
</dbReference>
<evidence type="ECO:0000313" key="1">
    <source>
        <dbReference type="EMBL" id="KHD08204.2"/>
    </source>
</evidence>
<evidence type="ECO:0000313" key="2">
    <source>
        <dbReference type="Proteomes" id="UP000030428"/>
    </source>
</evidence>
<dbReference type="InterPro" id="IPR050194">
    <property type="entry name" value="Glycosyltransferase_grp1"/>
</dbReference>
<dbReference type="Proteomes" id="UP000030428">
    <property type="component" value="Unassembled WGS sequence"/>
</dbReference>
<keyword evidence="2" id="KW-1185">Reference proteome</keyword>
<dbReference type="PANTHER" id="PTHR45947">
    <property type="entry name" value="SULFOQUINOVOSYL TRANSFERASE SQD2"/>
    <property type="match status" value="1"/>
</dbReference>
<gene>
    <name evidence="1" type="ORF">PN36_27240</name>
</gene>
<dbReference type="EMBL" id="JSZA02000166">
    <property type="protein sequence ID" value="KHD08204.2"/>
    <property type="molecule type" value="Genomic_DNA"/>
</dbReference>
<dbReference type="AlphaFoldDB" id="A0A0A6PD68"/>
<sequence>MPKKNHIILVAPYSPIGSCKHPALGQVKKITSVIRMLSRFERRIIFINSAHNPTHFNQTTVKIDTIDGVRVIVITPFTLANRQTGKILNMLTATRFARRLAQHPADLLWIYNGYAFESLFALEFLKHQKKTSLILEIEDWPTSRNRGLNNIKCELDFFYLKKVLPVAELITCVNQELFEQMISLKKQPLLFPSLLHPRVATIKKQHQPFSNQPYTVGYFGGLAKEKGTEVLLQLAEQLPENWQMVITGSGPMLAQCERVANKMTDRLTFFPNVDDEQLYSLMAGCDVIVNPHHSIKEMGNGIFPFKVFEALASARLVLSTPLPRCGMTLEEIVMWFDGSLENLREQLTQAKAFYRQRADQVEKIAAQIIYEYSEKAMFSKINLGLQI</sequence>
<proteinExistence type="predicted"/>
<dbReference type="Pfam" id="PF13692">
    <property type="entry name" value="Glyco_trans_1_4"/>
    <property type="match status" value="1"/>
</dbReference>